<dbReference type="Pfam" id="PF06764">
    <property type="entry name" value="DUF1223"/>
    <property type="match status" value="1"/>
</dbReference>
<evidence type="ECO:0000313" key="2">
    <source>
        <dbReference type="EMBL" id="MDY0881849.1"/>
    </source>
</evidence>
<keyword evidence="3" id="KW-1185">Reference proteome</keyword>
<evidence type="ECO:0000256" key="1">
    <source>
        <dbReference type="SAM" id="MobiDB-lite"/>
    </source>
</evidence>
<dbReference type="InterPro" id="IPR036249">
    <property type="entry name" value="Thioredoxin-like_sf"/>
</dbReference>
<organism evidence="2 3">
    <name type="scientific">Dongia soli</name>
    <dbReference type="NCBI Taxonomy" id="600628"/>
    <lineage>
        <taxon>Bacteria</taxon>
        <taxon>Pseudomonadati</taxon>
        <taxon>Pseudomonadota</taxon>
        <taxon>Alphaproteobacteria</taxon>
        <taxon>Rhodospirillales</taxon>
        <taxon>Dongiaceae</taxon>
        <taxon>Dongia</taxon>
    </lineage>
</organism>
<dbReference type="InterPro" id="IPR010634">
    <property type="entry name" value="DUF1223"/>
</dbReference>
<feature type="region of interest" description="Disordered" evidence="1">
    <location>
        <begin position="14"/>
        <end position="36"/>
    </location>
</feature>
<protein>
    <submittedName>
        <fullName evidence="2">DUF1223 domain-containing protein</fullName>
    </submittedName>
</protein>
<sequence length="297" mass="30861">MIAVATSFAGSDGAWGQAQGGTGADKGPGSAEGLVAPATAPAAPMPAQSNMPAEADMTPTAALAVSLTPITALTSATPVVVELFTSEGCTSCPPADENLGKYVGQRSILPLSYHVDYWDYIGWPDRNADPAFSARQRGYGDALGHAMVYTPQVIIAGTSDSLGTDPTALAIALADGRHVARMTAIRMMRDDSGNVLLDLPQANLPSPVTLWLLTYRHKVETTVAAGENAGRDLVSYNVVRSLRKLGQWTGKAETLPVTLAPLPAGESAPDAVAVIANLQEHGPVIAATAIRYQDFAP</sequence>
<reference evidence="2 3" key="1">
    <citation type="journal article" date="2016" name="Antonie Van Leeuwenhoek">
        <title>Dongia soli sp. nov., isolated from soil from Dokdo, Korea.</title>
        <authorList>
            <person name="Kim D.U."/>
            <person name="Lee H."/>
            <person name="Kim H."/>
            <person name="Kim S.G."/>
            <person name="Ka J.O."/>
        </authorList>
    </citation>
    <scope>NUCLEOTIDE SEQUENCE [LARGE SCALE GENOMIC DNA]</scope>
    <source>
        <strain evidence="2 3">D78</strain>
    </source>
</reference>
<dbReference type="SUPFAM" id="SSF52833">
    <property type="entry name" value="Thioredoxin-like"/>
    <property type="match status" value="1"/>
</dbReference>
<dbReference type="EMBL" id="JAXCLW010000001">
    <property type="protein sequence ID" value="MDY0881849.1"/>
    <property type="molecule type" value="Genomic_DNA"/>
</dbReference>
<comment type="caution">
    <text evidence="2">The sequence shown here is derived from an EMBL/GenBank/DDBJ whole genome shotgun (WGS) entry which is preliminary data.</text>
</comment>
<accession>A0ABU5E6S7</accession>
<dbReference type="PANTHER" id="PTHR36057">
    <property type="match status" value="1"/>
</dbReference>
<dbReference type="PANTHER" id="PTHR36057:SF1">
    <property type="entry name" value="LIPOPROTEIN LIPID ATTACHMENT SITE-LIKE PROTEIN, PUTATIVE (DUF1223)-RELATED"/>
    <property type="match status" value="1"/>
</dbReference>
<dbReference type="Proteomes" id="UP001279642">
    <property type="component" value="Unassembled WGS sequence"/>
</dbReference>
<name>A0ABU5E6S7_9PROT</name>
<proteinExistence type="predicted"/>
<dbReference type="RefSeq" id="WP_320506895.1">
    <property type="nucleotide sequence ID" value="NZ_JAXCLW010000001.1"/>
</dbReference>
<gene>
    <name evidence="2" type="ORF">SMD27_03265</name>
</gene>
<evidence type="ECO:0000313" key="3">
    <source>
        <dbReference type="Proteomes" id="UP001279642"/>
    </source>
</evidence>